<evidence type="ECO:0000256" key="1">
    <source>
        <dbReference type="ARBA" id="ARBA00004496"/>
    </source>
</evidence>
<evidence type="ECO:0000259" key="13">
    <source>
        <dbReference type="Pfam" id="PF02768"/>
    </source>
</evidence>
<keyword evidence="6 10" id="KW-0548">Nucleotidyltransferase</keyword>
<evidence type="ECO:0000256" key="8">
    <source>
        <dbReference type="ARBA" id="ARBA00022932"/>
    </source>
</evidence>
<protein>
    <recommendedName>
        <fullName evidence="3 10">Beta sliding clamp</fullName>
    </recommendedName>
</protein>
<dbReference type="InterPro" id="IPR022635">
    <property type="entry name" value="DNA_polIII_beta_C"/>
</dbReference>
<evidence type="ECO:0000256" key="2">
    <source>
        <dbReference type="ARBA" id="ARBA00010752"/>
    </source>
</evidence>
<dbReference type="Gene3D" id="3.10.150.10">
    <property type="entry name" value="DNA Polymerase III, subunit A, domain 2"/>
    <property type="match status" value="1"/>
</dbReference>
<evidence type="ECO:0000256" key="5">
    <source>
        <dbReference type="ARBA" id="ARBA00022679"/>
    </source>
</evidence>
<dbReference type="InterPro" id="IPR046938">
    <property type="entry name" value="DNA_clamp_sf"/>
</dbReference>
<dbReference type="OrthoDB" id="8421503at2"/>
<dbReference type="GO" id="GO:0003887">
    <property type="term" value="F:DNA-directed DNA polymerase activity"/>
    <property type="evidence" value="ECO:0007669"/>
    <property type="project" value="UniProtKB-UniRule"/>
</dbReference>
<dbReference type="Pfam" id="PF02768">
    <property type="entry name" value="DNA_pol3_beta_3"/>
    <property type="match status" value="1"/>
</dbReference>
<dbReference type="Proteomes" id="UP000002192">
    <property type="component" value="Chromosome"/>
</dbReference>
<dbReference type="GO" id="GO:0009360">
    <property type="term" value="C:DNA polymerase III complex"/>
    <property type="evidence" value="ECO:0007669"/>
    <property type="project" value="InterPro"/>
</dbReference>
<evidence type="ECO:0000256" key="10">
    <source>
        <dbReference type="PIRNR" id="PIRNR000804"/>
    </source>
</evidence>
<dbReference type="CDD" id="cd00140">
    <property type="entry name" value="beta_clamp"/>
    <property type="match status" value="1"/>
</dbReference>
<reference evidence="14 15" key="1">
    <citation type="journal article" date="2003" name="Proc. Natl. Acad. Sci. U.S.A.">
        <title>The genome sequence of Blochmannia floridanus: comparative analysis of reduced genomes.</title>
        <authorList>
            <person name="Gil R."/>
            <person name="Silva F.J."/>
            <person name="Zientz E."/>
            <person name="Delmotte F."/>
            <person name="Gonzalez-Candelas F."/>
            <person name="Latorre A."/>
            <person name="Rausell C."/>
            <person name="Kramerbeek J."/>
            <person name="Gadau J."/>
            <person name="Hoelldobler B."/>
            <person name="van Ham R.C.H.J."/>
            <person name="Gross R."/>
            <person name="Moya A."/>
        </authorList>
    </citation>
    <scope>NUCLEOTIDE SEQUENCE [LARGE SCALE GENOMIC DNA]</scope>
</reference>
<dbReference type="HOGENOM" id="CLU_038149_4_2_6"/>
<evidence type="ECO:0000259" key="12">
    <source>
        <dbReference type="Pfam" id="PF02767"/>
    </source>
</evidence>
<comment type="subcellular location">
    <subcellularLocation>
        <location evidence="1 10">Cytoplasm</location>
    </subcellularLocation>
</comment>
<dbReference type="PIRSF" id="PIRSF000804">
    <property type="entry name" value="DNA_pol_III_b"/>
    <property type="match status" value="1"/>
</dbReference>
<proteinExistence type="inferred from homology"/>
<accession>Q7VQU9</accession>
<evidence type="ECO:0000256" key="4">
    <source>
        <dbReference type="ARBA" id="ARBA00022490"/>
    </source>
</evidence>
<evidence type="ECO:0000256" key="6">
    <source>
        <dbReference type="ARBA" id="ARBA00022695"/>
    </source>
</evidence>
<feature type="domain" description="DNA polymerase III beta sliding clamp N-terminal" evidence="11">
    <location>
        <begin position="1"/>
        <end position="119"/>
    </location>
</feature>
<keyword evidence="4 10" id="KW-0963">Cytoplasm</keyword>
<dbReference type="GO" id="GO:0006271">
    <property type="term" value="P:DNA strand elongation involved in DNA replication"/>
    <property type="evidence" value="ECO:0007669"/>
    <property type="project" value="TreeGrafter"/>
</dbReference>
<evidence type="ECO:0000313" key="15">
    <source>
        <dbReference type="Proteomes" id="UP000002192"/>
    </source>
</evidence>
<dbReference type="STRING" id="203907.Bfl016"/>
<comment type="function">
    <text evidence="10">Confers DNA tethering and processivity to DNA polymerases and other proteins. Acts as a clamp, forming a ring around DNA (a reaction catalyzed by the clamp-loading complex) which diffuses in an ATP-independent manner freely and bidirectionally along dsDNA. Initially characterized for its ability to contact the catalytic subunit of DNA polymerase III (Pol III), a complex, multichain enzyme responsible for most of the replicative synthesis in bacteria; Pol III exhibits 3'-5' exonuclease proofreading activity. The beta chain is required for initiation of replication as well as for processivity of DNA replication.</text>
</comment>
<comment type="similarity">
    <text evidence="2 10">Belongs to the beta sliding clamp family.</text>
</comment>
<dbReference type="Pfam" id="PF02767">
    <property type="entry name" value="DNA_pol3_beta_2"/>
    <property type="match status" value="1"/>
</dbReference>
<dbReference type="KEGG" id="bfl:Bfl016"/>
<evidence type="ECO:0000259" key="11">
    <source>
        <dbReference type="Pfam" id="PF00712"/>
    </source>
</evidence>
<feature type="domain" description="DNA polymerase III beta sliding clamp central" evidence="12">
    <location>
        <begin position="129"/>
        <end position="243"/>
    </location>
</feature>
<organism evidence="14 15">
    <name type="scientific">Blochmanniella floridana</name>
    <dbReference type="NCBI Taxonomy" id="203907"/>
    <lineage>
        <taxon>Bacteria</taxon>
        <taxon>Pseudomonadati</taxon>
        <taxon>Pseudomonadota</taxon>
        <taxon>Gammaproteobacteria</taxon>
        <taxon>Enterobacterales</taxon>
        <taxon>Enterobacteriaceae</taxon>
        <taxon>ant endosymbionts</taxon>
        <taxon>Candidatus Blochmanniella</taxon>
    </lineage>
</organism>
<keyword evidence="8 10" id="KW-0239">DNA-directed DNA polymerase</keyword>
<evidence type="ECO:0000256" key="3">
    <source>
        <dbReference type="ARBA" id="ARBA00021035"/>
    </source>
</evidence>
<dbReference type="GO" id="GO:0008408">
    <property type="term" value="F:3'-5' exonuclease activity"/>
    <property type="evidence" value="ECO:0007669"/>
    <property type="project" value="InterPro"/>
</dbReference>
<dbReference type="Gene3D" id="3.70.10.10">
    <property type="match status" value="1"/>
</dbReference>
<dbReference type="GO" id="GO:0005737">
    <property type="term" value="C:cytoplasm"/>
    <property type="evidence" value="ECO:0007669"/>
    <property type="project" value="UniProtKB-SubCell"/>
</dbReference>
<dbReference type="GO" id="GO:0003677">
    <property type="term" value="F:DNA binding"/>
    <property type="evidence" value="ECO:0007669"/>
    <property type="project" value="UniProtKB-UniRule"/>
</dbReference>
<keyword evidence="9" id="KW-0238">DNA-binding</keyword>
<keyword evidence="7 10" id="KW-0235">DNA replication</keyword>
<dbReference type="AlphaFoldDB" id="Q7VQU9"/>
<dbReference type="InterPro" id="IPR022637">
    <property type="entry name" value="DNA_polIII_beta_cen"/>
</dbReference>
<dbReference type="InterPro" id="IPR001001">
    <property type="entry name" value="DNA_polIII_beta"/>
</dbReference>
<sequence length="367" mass="42532">MDFFVERNDIYASLRKVINIIDSRSRLPILKHILLDVCDDRLFITATDLEIEIVAEILLDKKYIVNSVTVPGYKFFEICQNLPENSKIHILLQENRFLISSGCSNFVLSILPVLDFPKVKKYENESYITIPQCVLKKMIKLTQFSMGYQDSRYYLNGICLKTEKNTISMVSTDGYRLSMCEVTSKLLLPFQSVIIPRKGVLEIFSLLGNGKELVKMQVCNNNIYIKMNNYVIRSKLIDSEFPDYKKIFLNQPKIFFEIDRIVLKHALKRASILSNEKLRIVNFYLTSNQLKITTDNFKEETSEEILKILFSYENISISFNVDYLLDVINVVDSQMLKFSLINTVSSVQIEGVPKYYGSIYIIMPVKV</sequence>
<feature type="domain" description="DNA polymerase III beta sliding clamp C-terminal" evidence="13">
    <location>
        <begin position="250"/>
        <end position="365"/>
    </location>
</feature>
<dbReference type="EMBL" id="BX248583">
    <property type="protein sequence ID" value="CAD83544.1"/>
    <property type="molecule type" value="Genomic_DNA"/>
</dbReference>
<dbReference type="SUPFAM" id="SSF55979">
    <property type="entry name" value="DNA clamp"/>
    <property type="match status" value="3"/>
</dbReference>
<dbReference type="Pfam" id="PF00712">
    <property type="entry name" value="DNA_pol3_beta"/>
    <property type="match status" value="1"/>
</dbReference>
<comment type="subunit">
    <text evidence="10">Forms a ring-shaped head-to-tail homodimer around DNA.</text>
</comment>
<dbReference type="eggNOG" id="COG0592">
    <property type="taxonomic scope" value="Bacteria"/>
</dbReference>
<dbReference type="NCBIfam" id="TIGR00663">
    <property type="entry name" value="dnan"/>
    <property type="match status" value="1"/>
</dbReference>
<keyword evidence="5 10" id="KW-0808">Transferase</keyword>
<name>Q7VQU9_BLOFL</name>
<evidence type="ECO:0000313" key="14">
    <source>
        <dbReference type="EMBL" id="CAD83544.1"/>
    </source>
</evidence>
<evidence type="ECO:0000256" key="9">
    <source>
        <dbReference type="ARBA" id="ARBA00023125"/>
    </source>
</evidence>
<dbReference type="InterPro" id="IPR022634">
    <property type="entry name" value="DNA_polIII_beta_N"/>
</dbReference>
<dbReference type="SMART" id="SM00480">
    <property type="entry name" value="POL3Bc"/>
    <property type="match status" value="1"/>
</dbReference>
<keyword evidence="15" id="KW-1185">Reference proteome</keyword>
<dbReference type="PANTHER" id="PTHR30478:SF0">
    <property type="entry name" value="BETA SLIDING CLAMP"/>
    <property type="match status" value="1"/>
</dbReference>
<gene>
    <name evidence="14" type="primary">dnaN</name>
    <name evidence="14" type="ordered locus">Bfl016</name>
</gene>
<dbReference type="PANTHER" id="PTHR30478">
    <property type="entry name" value="DNA POLYMERASE III SUBUNIT BETA"/>
    <property type="match status" value="1"/>
</dbReference>
<evidence type="ECO:0000256" key="7">
    <source>
        <dbReference type="ARBA" id="ARBA00022705"/>
    </source>
</evidence>